<keyword evidence="4" id="KW-1185">Reference proteome</keyword>
<evidence type="ECO:0000259" key="2">
    <source>
        <dbReference type="Pfam" id="PF00535"/>
    </source>
</evidence>
<evidence type="ECO:0000256" key="1">
    <source>
        <dbReference type="SAM" id="Phobius"/>
    </source>
</evidence>
<sequence length="295" mass="32532">MSSAKLLSIILPAYNEAGVVGNVVKSLREAFPDAEILVVNDCSRDSTAEEAGMAGARVVSHQYNMGNGAAIKTGARQAAGDILVFMDADGQHSAENVRALLDKLDAGYDMAIGARDAGSQANRRRHVGNSLLNRLASLLTGHKIHDLTSGFRAAKANVFRQFLYLLPNGFSYPTTSTMAFLRSGYSVAFVPIKVRRRQGSSKISFLRDGIRFLVIIMKMTTLFSPMRVFFPLSMLFFILGTIRYIYFYWQTGGFSNMAGIMFMMSMLIFLIGLVSEQITALHYGMSHSDCTREED</sequence>
<dbReference type="KEGG" id="tbn:TBH_C0577"/>
<dbReference type="PANTHER" id="PTHR48090:SF7">
    <property type="entry name" value="RFBJ PROTEIN"/>
    <property type="match status" value="1"/>
</dbReference>
<dbReference type="AlphaFoldDB" id="A0A7U6JH74"/>
<name>A0A7U6JH74_9GAMM</name>
<dbReference type="Gene3D" id="3.90.550.10">
    <property type="entry name" value="Spore Coat Polysaccharide Biosynthesis Protein SpsA, Chain A"/>
    <property type="match status" value="1"/>
</dbReference>
<keyword evidence="3" id="KW-0808">Transferase</keyword>
<dbReference type="Pfam" id="PF00535">
    <property type="entry name" value="Glycos_transf_2"/>
    <property type="match status" value="1"/>
</dbReference>
<accession>A0A7U6JH74</accession>
<dbReference type="OrthoDB" id="9811884at2"/>
<dbReference type="RefSeq" id="WP_041065309.1">
    <property type="nucleotide sequence ID" value="NZ_AP012273.1"/>
</dbReference>
<dbReference type="InterPro" id="IPR029044">
    <property type="entry name" value="Nucleotide-diphossugar_trans"/>
</dbReference>
<evidence type="ECO:0000313" key="3">
    <source>
        <dbReference type="EMBL" id="BAO43522.1"/>
    </source>
</evidence>
<keyword evidence="1" id="KW-1133">Transmembrane helix</keyword>
<reference evidence="3 4" key="1">
    <citation type="journal article" date="2014" name="PLoS ONE">
        <title>Physiological and genomic features of a novel sulfur-oxidizing gammaproteobacterium belonging to a previously uncultivated symbiotic lineage isolated from a hydrothermal vent.</title>
        <authorList>
            <person name="Nunoura T."/>
            <person name="Takaki Y."/>
            <person name="Kazama H."/>
            <person name="Kakuta J."/>
            <person name="Shimamura S."/>
            <person name="Makita H."/>
            <person name="Hirai M."/>
            <person name="Miyazaki M."/>
            <person name="Takai K."/>
        </authorList>
    </citation>
    <scope>NUCLEOTIDE SEQUENCE [LARGE SCALE GENOMIC DNA]</scope>
    <source>
        <strain evidence="3 4">Hiromi1</strain>
    </source>
</reference>
<proteinExistence type="predicted"/>
<feature type="transmembrane region" description="Helical" evidence="1">
    <location>
        <begin position="228"/>
        <end position="249"/>
    </location>
</feature>
<feature type="transmembrane region" description="Helical" evidence="1">
    <location>
        <begin position="255"/>
        <end position="275"/>
    </location>
</feature>
<evidence type="ECO:0000313" key="4">
    <source>
        <dbReference type="Proteomes" id="UP000031631"/>
    </source>
</evidence>
<dbReference type="SUPFAM" id="SSF53448">
    <property type="entry name" value="Nucleotide-diphospho-sugar transferases"/>
    <property type="match status" value="1"/>
</dbReference>
<dbReference type="InterPro" id="IPR001173">
    <property type="entry name" value="Glyco_trans_2-like"/>
</dbReference>
<dbReference type="InterPro" id="IPR050256">
    <property type="entry name" value="Glycosyltransferase_2"/>
</dbReference>
<feature type="domain" description="Glycosyltransferase 2-like" evidence="2">
    <location>
        <begin position="8"/>
        <end position="161"/>
    </location>
</feature>
<dbReference type="GO" id="GO:0016740">
    <property type="term" value="F:transferase activity"/>
    <property type="evidence" value="ECO:0007669"/>
    <property type="project" value="UniProtKB-KW"/>
</dbReference>
<dbReference type="EMBL" id="AP012273">
    <property type="protein sequence ID" value="BAO43522.1"/>
    <property type="molecule type" value="Genomic_DNA"/>
</dbReference>
<dbReference type="CDD" id="cd04179">
    <property type="entry name" value="DPM_DPG-synthase_like"/>
    <property type="match status" value="1"/>
</dbReference>
<organism evidence="3 4">
    <name type="scientific">Thiolapillus brandeum</name>
    <dbReference type="NCBI Taxonomy" id="1076588"/>
    <lineage>
        <taxon>Bacteria</taxon>
        <taxon>Pseudomonadati</taxon>
        <taxon>Pseudomonadota</taxon>
        <taxon>Gammaproteobacteria</taxon>
        <taxon>Chromatiales</taxon>
        <taxon>Sedimenticolaceae</taxon>
        <taxon>Thiolapillus</taxon>
    </lineage>
</organism>
<gene>
    <name evidence="3" type="ORF">TBH_C0577</name>
</gene>
<dbReference type="PANTHER" id="PTHR48090">
    <property type="entry name" value="UNDECAPRENYL-PHOSPHATE 4-DEOXY-4-FORMAMIDO-L-ARABINOSE TRANSFERASE-RELATED"/>
    <property type="match status" value="1"/>
</dbReference>
<protein>
    <submittedName>
        <fullName evidence="3">Glycosyl transferase family 2</fullName>
    </submittedName>
</protein>
<keyword evidence="1" id="KW-0812">Transmembrane</keyword>
<dbReference type="Proteomes" id="UP000031631">
    <property type="component" value="Chromosome"/>
</dbReference>
<keyword evidence="1" id="KW-0472">Membrane</keyword>